<evidence type="ECO:0000256" key="5">
    <source>
        <dbReference type="ARBA" id="ARBA00022692"/>
    </source>
</evidence>
<dbReference type="InterPro" id="IPR000067">
    <property type="entry name" value="FlgMring_FliF"/>
</dbReference>
<proteinExistence type="inferred from homology"/>
<keyword evidence="6 11" id="KW-1133">Transmembrane helix</keyword>
<evidence type="ECO:0000256" key="11">
    <source>
        <dbReference type="SAM" id="Phobius"/>
    </source>
</evidence>
<feature type="compositionally biased region" description="Low complexity" evidence="10">
    <location>
        <begin position="299"/>
        <end position="335"/>
    </location>
</feature>
<keyword evidence="7 11" id="KW-0472">Membrane</keyword>
<feature type="transmembrane region" description="Helical" evidence="11">
    <location>
        <begin position="21"/>
        <end position="42"/>
    </location>
</feature>
<reference evidence="14 15" key="1">
    <citation type="submission" date="2012-01" db="EMBL/GenBank/DDBJ databases">
        <title>Complete sequence of chromosome of Clostridium pasteurianum BC1.</title>
        <authorList>
            <consortium name="US DOE Joint Genome Institute"/>
            <person name="Lucas S."/>
            <person name="Han J."/>
            <person name="Lapidus A."/>
            <person name="Cheng J.-F."/>
            <person name="Goodwin L."/>
            <person name="Pitluck S."/>
            <person name="Peters L."/>
            <person name="Mikhailova N."/>
            <person name="Teshima H."/>
            <person name="Detter J.C."/>
            <person name="Han C."/>
            <person name="Tapia R."/>
            <person name="Land M."/>
            <person name="Hauser L."/>
            <person name="Kyrpides N."/>
            <person name="Ivanova N."/>
            <person name="Pagani I."/>
            <person name="Dunn J."/>
            <person name="Taghavi S."/>
            <person name="Francis A."/>
            <person name="van der Lelie D."/>
            <person name="Woyke T."/>
        </authorList>
    </citation>
    <scope>NUCLEOTIDE SEQUENCE [LARGE SCALE GENOMIC DNA]</scope>
    <source>
        <strain evidence="14 15">BC1</strain>
    </source>
</reference>
<keyword evidence="5 11" id="KW-0812">Transmembrane</keyword>
<dbReference type="EMBL" id="CP003261">
    <property type="protein sequence ID" value="AGK97775.1"/>
    <property type="molecule type" value="Genomic_DNA"/>
</dbReference>
<evidence type="ECO:0000256" key="8">
    <source>
        <dbReference type="ARBA" id="ARBA00023143"/>
    </source>
</evidence>
<evidence type="ECO:0000256" key="6">
    <source>
        <dbReference type="ARBA" id="ARBA00022989"/>
    </source>
</evidence>
<keyword evidence="4" id="KW-1003">Cell membrane</keyword>
<evidence type="ECO:0000256" key="4">
    <source>
        <dbReference type="ARBA" id="ARBA00022475"/>
    </source>
</evidence>
<dbReference type="Gene3D" id="3.30.300.30">
    <property type="match status" value="1"/>
</dbReference>
<feature type="transmembrane region" description="Helical" evidence="11">
    <location>
        <begin position="431"/>
        <end position="454"/>
    </location>
</feature>
<dbReference type="Proteomes" id="UP000013523">
    <property type="component" value="Chromosome"/>
</dbReference>
<dbReference type="AlphaFoldDB" id="R4KDT0"/>
<evidence type="ECO:0000256" key="1">
    <source>
        <dbReference type="ARBA" id="ARBA00004117"/>
    </source>
</evidence>
<dbReference type="InterPro" id="IPR043427">
    <property type="entry name" value="YscJ/FliF"/>
</dbReference>
<feature type="domain" description="Flagellar M-ring C-terminal" evidence="13">
    <location>
        <begin position="255"/>
        <end position="404"/>
    </location>
</feature>
<evidence type="ECO:0000256" key="9">
    <source>
        <dbReference type="PIRNR" id="PIRNR004862"/>
    </source>
</evidence>
<gene>
    <name evidence="14" type="ORF">Clopa_2937</name>
</gene>
<comment type="subcellular location">
    <subcellularLocation>
        <location evidence="1 9">Bacterial flagellum basal body</location>
    </subcellularLocation>
    <subcellularLocation>
        <location evidence="2">Cell membrane</location>
        <topology evidence="2">Multi-pass membrane protein</topology>
    </subcellularLocation>
</comment>
<keyword evidence="14" id="KW-0969">Cilium</keyword>
<dbReference type="PANTHER" id="PTHR30046:SF0">
    <property type="entry name" value="FLAGELLAR M-RING PROTEIN"/>
    <property type="match status" value="1"/>
</dbReference>
<protein>
    <recommendedName>
        <fullName evidence="9">Flagellar M-ring protein</fullName>
    </recommendedName>
</protein>
<evidence type="ECO:0000256" key="7">
    <source>
        <dbReference type="ARBA" id="ARBA00023136"/>
    </source>
</evidence>
<evidence type="ECO:0000256" key="3">
    <source>
        <dbReference type="ARBA" id="ARBA00007971"/>
    </source>
</evidence>
<name>R4KDT0_CLOPA</name>
<keyword evidence="14" id="KW-0966">Cell projection</keyword>
<dbReference type="KEGG" id="cpas:Clopa_2937"/>
<dbReference type="PATRIC" id="fig|86416.3.peg.2923"/>
<keyword evidence="8 9" id="KW-0975">Bacterial flagellum</keyword>
<dbReference type="RefSeq" id="WP_015616069.1">
    <property type="nucleotide sequence ID" value="NC_021182.1"/>
</dbReference>
<dbReference type="GO" id="GO:0071973">
    <property type="term" value="P:bacterial-type flagellum-dependent cell motility"/>
    <property type="evidence" value="ECO:0007669"/>
    <property type="project" value="InterPro"/>
</dbReference>
<dbReference type="InterPro" id="IPR006182">
    <property type="entry name" value="FliF_N_dom"/>
</dbReference>
<dbReference type="PANTHER" id="PTHR30046">
    <property type="entry name" value="FLAGELLAR M-RING PROTEIN"/>
    <property type="match status" value="1"/>
</dbReference>
<feature type="domain" description="Flagellar M-ring N-terminal" evidence="12">
    <location>
        <begin position="45"/>
        <end position="218"/>
    </location>
</feature>
<evidence type="ECO:0000256" key="10">
    <source>
        <dbReference type="SAM" id="MobiDB-lite"/>
    </source>
</evidence>
<dbReference type="InterPro" id="IPR045851">
    <property type="entry name" value="AMP-bd_C_sf"/>
</dbReference>
<feature type="region of interest" description="Disordered" evidence="10">
    <location>
        <begin position="277"/>
        <end position="335"/>
    </location>
</feature>
<accession>R4KDT0</accession>
<evidence type="ECO:0000313" key="14">
    <source>
        <dbReference type="EMBL" id="AGK97775.1"/>
    </source>
</evidence>
<dbReference type="InterPro" id="IPR013556">
    <property type="entry name" value="Flag_M-ring_C"/>
</dbReference>
<evidence type="ECO:0000256" key="2">
    <source>
        <dbReference type="ARBA" id="ARBA00004651"/>
    </source>
</evidence>
<dbReference type="PRINTS" id="PR01009">
    <property type="entry name" value="FLGMRINGFLIF"/>
</dbReference>
<dbReference type="Pfam" id="PF01514">
    <property type="entry name" value="YscJ_FliF"/>
    <property type="match status" value="1"/>
</dbReference>
<dbReference type="GO" id="GO:0009431">
    <property type="term" value="C:bacterial-type flagellum basal body, MS ring"/>
    <property type="evidence" value="ECO:0007669"/>
    <property type="project" value="InterPro"/>
</dbReference>
<keyword evidence="15" id="KW-1185">Reference proteome</keyword>
<comment type="function">
    <text evidence="9">The M ring may be actively involved in energy transduction.</text>
</comment>
<evidence type="ECO:0000259" key="12">
    <source>
        <dbReference type="Pfam" id="PF01514"/>
    </source>
</evidence>
<organism evidence="14 15">
    <name type="scientific">Clostridium pasteurianum BC1</name>
    <dbReference type="NCBI Taxonomy" id="86416"/>
    <lineage>
        <taxon>Bacteria</taxon>
        <taxon>Bacillati</taxon>
        <taxon>Bacillota</taxon>
        <taxon>Clostridia</taxon>
        <taxon>Eubacteriales</taxon>
        <taxon>Clostridiaceae</taxon>
        <taxon>Clostridium</taxon>
    </lineage>
</organism>
<feature type="compositionally biased region" description="Polar residues" evidence="10">
    <location>
        <begin position="277"/>
        <end position="298"/>
    </location>
</feature>
<dbReference type="STRING" id="86416.Clopa_2937"/>
<sequence length="530" mass="57982">MNKLLETFGKLKNKWLDLSRTKQIVIGVLIVGLIAAITIFGITSSKTKYGVLFSNMDANDSAAIITKLKSDKVEYKVDSSTNTIYVPENKVDDLRLQYATSVKGGSVGFELFDNSSQLGMTDQQFNVQYQRALEGEMERTIKGFPQIDNARVQIVMPDNSVFVRDGSPAKASVFLKMKPGQTLTKNQVKAIVSLVAGGVKNLSPNDVQVVDDNMTLLSSDLNNSSNQDVSATTAARSNTEAKEEQLLQEKVLNQLVPIYGKDNVKVQVNADMNFDSTEQSSTAISNPTVISEHNTNDVTPGGTSAAAGASPTNNNVNSNQIVNNNNNNNGNATHNETIRNYDTNRVETKTEVAPGNINRLTVSVVVNEANISANEQASIKNIVNQAVGFNQQRGDSVSIEGMRFDTTLQNNARNAMNQMNQQAQQQQRIRLYTAIGIGAAAVIAAIAAGIVVLVRRRKKAAEEQYEDETTSLDAVIDDTIVPKEQVKYDPIDFEQEDEKAHVENEVKKYASTKPDQVADVIKAWLAENER</sequence>
<dbReference type="OrthoDB" id="9807026at2"/>
<dbReference type="GO" id="GO:0005886">
    <property type="term" value="C:plasma membrane"/>
    <property type="evidence" value="ECO:0007669"/>
    <property type="project" value="UniProtKB-SubCell"/>
</dbReference>
<dbReference type="NCBIfam" id="TIGR00206">
    <property type="entry name" value="fliF"/>
    <property type="match status" value="1"/>
</dbReference>
<keyword evidence="14" id="KW-0282">Flagellum</keyword>
<dbReference type="GO" id="GO:0003774">
    <property type="term" value="F:cytoskeletal motor activity"/>
    <property type="evidence" value="ECO:0007669"/>
    <property type="project" value="InterPro"/>
</dbReference>
<dbReference type="PIRSF" id="PIRSF004862">
    <property type="entry name" value="FliF"/>
    <property type="match status" value="1"/>
</dbReference>
<dbReference type="HOGENOM" id="CLU_028108_2_0_9"/>
<evidence type="ECO:0000313" key="15">
    <source>
        <dbReference type="Proteomes" id="UP000013523"/>
    </source>
</evidence>
<evidence type="ECO:0000259" key="13">
    <source>
        <dbReference type="Pfam" id="PF08345"/>
    </source>
</evidence>
<comment type="similarity">
    <text evidence="3 9">Belongs to the FliF family.</text>
</comment>
<dbReference type="eggNOG" id="COG1766">
    <property type="taxonomic scope" value="Bacteria"/>
</dbReference>
<dbReference type="Pfam" id="PF08345">
    <property type="entry name" value="YscJ_FliF_C"/>
    <property type="match status" value="1"/>
</dbReference>